<dbReference type="RefSeq" id="WP_056953984.1">
    <property type="nucleotide sequence ID" value="NZ_AZFK01000018.1"/>
</dbReference>
<accession>A0A0R1UKY1</accession>
<dbReference type="EMBL" id="AZFK01000018">
    <property type="protein sequence ID" value="KRL91621.1"/>
    <property type="molecule type" value="Genomic_DNA"/>
</dbReference>
<evidence type="ECO:0000313" key="2">
    <source>
        <dbReference type="Proteomes" id="UP000050816"/>
    </source>
</evidence>
<proteinExistence type="predicted"/>
<reference evidence="1 2" key="1">
    <citation type="journal article" date="2015" name="Genome Announc.">
        <title>Expanding the biotechnology potential of lactobacilli through comparative genomics of 213 strains and associated genera.</title>
        <authorList>
            <person name="Sun Z."/>
            <person name="Harris H.M."/>
            <person name="McCann A."/>
            <person name="Guo C."/>
            <person name="Argimon S."/>
            <person name="Zhang W."/>
            <person name="Yang X."/>
            <person name="Jeffery I.B."/>
            <person name="Cooney J.C."/>
            <person name="Kagawa T.F."/>
            <person name="Liu W."/>
            <person name="Song Y."/>
            <person name="Salvetti E."/>
            <person name="Wrobel A."/>
            <person name="Rasinkangas P."/>
            <person name="Parkhill J."/>
            <person name="Rea M.C."/>
            <person name="O'Sullivan O."/>
            <person name="Ritari J."/>
            <person name="Douillard F.P."/>
            <person name="Paul Ross R."/>
            <person name="Yang R."/>
            <person name="Briner A.E."/>
            <person name="Felis G.E."/>
            <person name="de Vos W.M."/>
            <person name="Barrangou R."/>
            <person name="Klaenhammer T.R."/>
            <person name="Caufield P.W."/>
            <person name="Cui Y."/>
            <person name="Zhang H."/>
            <person name="O'Toole P.W."/>
        </authorList>
    </citation>
    <scope>NUCLEOTIDE SEQUENCE [LARGE SCALE GENOMIC DNA]</scope>
    <source>
        <strain evidence="1 2">DSM 15946</strain>
    </source>
</reference>
<dbReference type="Proteomes" id="UP000050816">
    <property type="component" value="Unassembled WGS sequence"/>
</dbReference>
<organism evidence="1 2">
    <name type="scientific">Limosilactobacillus ingluviei DSM 15946</name>
    <dbReference type="NCBI Taxonomy" id="1423760"/>
    <lineage>
        <taxon>Bacteria</taxon>
        <taxon>Bacillati</taxon>
        <taxon>Bacillota</taxon>
        <taxon>Bacilli</taxon>
        <taxon>Lactobacillales</taxon>
        <taxon>Lactobacillaceae</taxon>
        <taxon>Limosilactobacillus</taxon>
    </lineage>
</organism>
<sequence length="161" mass="18464">MKKTYKTNFEIEAEQFDGSEEMAKEYEMMMSPAGVYYVNAFDGAKAIREGDWLISNGEDIAIVDDDYFEEHYELVEDDELADGLAKVIEAFKAEGRKAEQFDVTTYIAKLALDVQGINKKLDEIKDAQLKQEQIRHHEKMAQSSAYDQFVDELTEALKNLL</sequence>
<protein>
    <submittedName>
        <fullName evidence="1">Uncharacterized protein</fullName>
    </submittedName>
</protein>
<dbReference type="AlphaFoldDB" id="A0A0R1UKY1"/>
<dbReference type="PATRIC" id="fig|1423760.3.peg.1089"/>
<comment type="caution">
    <text evidence="1">The sequence shown here is derived from an EMBL/GenBank/DDBJ whole genome shotgun (WGS) entry which is preliminary data.</text>
</comment>
<name>A0A0R1UKY1_9LACO</name>
<gene>
    <name evidence="1" type="ORF">FC43_GL001039</name>
</gene>
<evidence type="ECO:0000313" key="1">
    <source>
        <dbReference type="EMBL" id="KRL91621.1"/>
    </source>
</evidence>